<dbReference type="STRING" id="471821.TGRD_420"/>
<dbReference type="NCBIfam" id="TIGR01951">
    <property type="entry name" value="nusB"/>
    <property type="match status" value="1"/>
</dbReference>
<evidence type="ECO:0000256" key="5">
    <source>
        <dbReference type="ARBA" id="ARBA00023163"/>
    </source>
</evidence>
<dbReference type="PANTHER" id="PTHR11078:SF3">
    <property type="entry name" value="ANTITERMINATION NUSB DOMAIN-CONTAINING PROTEIN"/>
    <property type="match status" value="1"/>
</dbReference>
<organism evidence="8 9">
    <name type="scientific">Endomicrobium trichonymphae</name>
    <dbReference type="NCBI Taxonomy" id="1408204"/>
    <lineage>
        <taxon>Bacteria</taxon>
        <taxon>Pseudomonadati</taxon>
        <taxon>Elusimicrobiota</taxon>
        <taxon>Endomicrobiia</taxon>
        <taxon>Endomicrobiales</taxon>
        <taxon>Endomicrobiaceae</taxon>
        <taxon>Candidatus Endomicrobiellum</taxon>
    </lineage>
</organism>
<evidence type="ECO:0000313" key="9">
    <source>
        <dbReference type="Proteomes" id="UP000001691"/>
    </source>
</evidence>
<reference evidence="9" key="1">
    <citation type="journal article" date="2008" name="Proc. Natl. Acad. Sci. U.S.A.">
        <title>Complete genome of the uncultured termite group 1 bacteria in a single host protist cell.</title>
        <authorList>
            <person name="Hongoh Y."/>
            <person name="Sharma V.K."/>
            <person name="Prakash T."/>
            <person name="Noda S."/>
            <person name="Taylor T.D."/>
            <person name="Kudo T."/>
            <person name="Sakaki Y."/>
            <person name="Toyoda A."/>
            <person name="Hattori M."/>
            <person name="Ohkuma M."/>
        </authorList>
    </citation>
    <scope>NUCLEOTIDE SEQUENCE [LARGE SCALE GENOMIC DNA]</scope>
    <source>
        <strain evidence="9">Rs-D17 genomovar Ri2008</strain>
    </source>
</reference>
<dbReference type="PANTHER" id="PTHR11078">
    <property type="entry name" value="N UTILIZATION SUBSTANCE PROTEIN B-RELATED"/>
    <property type="match status" value="1"/>
</dbReference>
<dbReference type="AlphaFoldDB" id="B1H071"/>
<dbReference type="HOGENOM" id="CLU_087843_3_3_0"/>
<dbReference type="CDD" id="cd00619">
    <property type="entry name" value="Terminator_NusB"/>
    <property type="match status" value="1"/>
</dbReference>
<evidence type="ECO:0000256" key="6">
    <source>
        <dbReference type="HAMAP-Rule" id="MF_00073"/>
    </source>
</evidence>
<dbReference type="GO" id="GO:0003723">
    <property type="term" value="F:RNA binding"/>
    <property type="evidence" value="ECO:0007669"/>
    <property type="project" value="UniProtKB-UniRule"/>
</dbReference>
<keyword evidence="4 6" id="KW-0805">Transcription regulation</keyword>
<comment type="similarity">
    <text evidence="1 6">Belongs to the NusB family.</text>
</comment>
<dbReference type="Pfam" id="PF01029">
    <property type="entry name" value="NusB"/>
    <property type="match status" value="1"/>
</dbReference>
<dbReference type="Gene3D" id="1.10.940.10">
    <property type="entry name" value="NusB-like"/>
    <property type="match status" value="1"/>
</dbReference>
<dbReference type="HAMAP" id="MF_00073">
    <property type="entry name" value="NusB"/>
    <property type="match status" value="1"/>
</dbReference>
<dbReference type="SUPFAM" id="SSF48013">
    <property type="entry name" value="NusB-like"/>
    <property type="match status" value="1"/>
</dbReference>
<dbReference type="Proteomes" id="UP000001691">
    <property type="component" value="Chromosome"/>
</dbReference>
<evidence type="ECO:0000256" key="1">
    <source>
        <dbReference type="ARBA" id="ARBA00005952"/>
    </source>
</evidence>
<sequence>MGTRRKARECSLHMLYAVDNCNVPIESIYNSFAVYFPKGEAYRMFALDLFKGVCDNKEDLDSLIKQCAKNWEIERMAAVDRNIIRLATYEIMATTNIPIRVIIDEAVEISKKYSTKDSSKFVNGILDKLKKIRTQKNQKNLE</sequence>
<evidence type="ECO:0000256" key="3">
    <source>
        <dbReference type="ARBA" id="ARBA00022884"/>
    </source>
</evidence>
<dbReference type="RefSeq" id="WP_015423429.1">
    <property type="nucleotide sequence ID" value="NC_020419.1"/>
</dbReference>
<keyword evidence="5 6" id="KW-0804">Transcription</keyword>
<dbReference type="OrthoDB" id="9811381at2"/>
<proteinExistence type="inferred from homology"/>
<feature type="domain" description="NusB/RsmB/TIM44" evidence="7">
    <location>
        <begin position="5"/>
        <end position="130"/>
    </location>
</feature>
<gene>
    <name evidence="6" type="primary">nusB</name>
    <name evidence="8" type="ordered locus">TGRD_416</name>
</gene>
<keyword evidence="3 6" id="KW-0694">RNA-binding</keyword>
<dbReference type="InterPro" id="IPR011605">
    <property type="entry name" value="NusB_fam"/>
</dbReference>
<dbReference type="GO" id="GO:0031564">
    <property type="term" value="P:transcription antitermination"/>
    <property type="evidence" value="ECO:0007669"/>
    <property type="project" value="UniProtKB-KW"/>
</dbReference>
<evidence type="ECO:0000313" key="8">
    <source>
        <dbReference type="EMBL" id="BAG13903.1"/>
    </source>
</evidence>
<keyword evidence="2 6" id="KW-0889">Transcription antitermination</keyword>
<dbReference type="InterPro" id="IPR006027">
    <property type="entry name" value="NusB_RsmB_TIM44"/>
</dbReference>
<dbReference type="GO" id="GO:0006353">
    <property type="term" value="P:DNA-templated transcription termination"/>
    <property type="evidence" value="ECO:0007669"/>
    <property type="project" value="UniProtKB-UniRule"/>
</dbReference>
<evidence type="ECO:0000259" key="7">
    <source>
        <dbReference type="Pfam" id="PF01029"/>
    </source>
</evidence>
<accession>A0A1C9ZTM8</accession>
<dbReference type="GO" id="GO:0005829">
    <property type="term" value="C:cytosol"/>
    <property type="evidence" value="ECO:0007669"/>
    <property type="project" value="TreeGrafter"/>
</dbReference>
<name>B1H071_ENDTX</name>
<evidence type="ECO:0000256" key="4">
    <source>
        <dbReference type="ARBA" id="ARBA00023015"/>
    </source>
</evidence>
<dbReference type="InterPro" id="IPR035926">
    <property type="entry name" value="NusB-like_sf"/>
</dbReference>
<dbReference type="KEGG" id="eti:RSTT_439"/>
<keyword evidence="9" id="KW-1185">Reference proteome</keyword>
<comment type="function">
    <text evidence="6">Involved in transcription antitermination. Required for transcription of ribosomal RNA (rRNA) genes. Binds specifically to the boxA antiterminator sequence of the ribosomal RNA (rrn) operons.</text>
</comment>
<dbReference type="KEGG" id="rsd:TGRD_416"/>
<dbReference type="PATRIC" id="fig|471821.5.peg.682"/>
<evidence type="ECO:0000256" key="2">
    <source>
        <dbReference type="ARBA" id="ARBA00022814"/>
    </source>
</evidence>
<accession>B1H071</accession>
<dbReference type="EMBL" id="AP009510">
    <property type="protein sequence ID" value="BAG13903.1"/>
    <property type="molecule type" value="Genomic_DNA"/>
</dbReference>
<protein>
    <recommendedName>
        <fullName evidence="6">Transcription antitermination protein NusB</fullName>
    </recommendedName>
    <alternativeName>
        <fullName evidence="6">Antitermination factor NusB</fullName>
    </alternativeName>
</protein>